<dbReference type="SUPFAM" id="SSF82927">
    <property type="entry name" value="Cysteine-rich DNA binding domain, (DM domain)"/>
    <property type="match status" value="1"/>
</dbReference>
<dbReference type="AlphaFoldDB" id="A0A9P0EFC7"/>
<dbReference type="GO" id="GO:0046872">
    <property type="term" value="F:metal ion binding"/>
    <property type="evidence" value="ECO:0007669"/>
    <property type="project" value="UniProtKB-KW"/>
</dbReference>
<organism evidence="7 8">
    <name type="scientific">Nezara viridula</name>
    <name type="common">Southern green stink bug</name>
    <name type="synonym">Cimex viridulus</name>
    <dbReference type="NCBI Taxonomy" id="85310"/>
    <lineage>
        <taxon>Eukaryota</taxon>
        <taxon>Metazoa</taxon>
        <taxon>Ecdysozoa</taxon>
        <taxon>Arthropoda</taxon>
        <taxon>Hexapoda</taxon>
        <taxon>Insecta</taxon>
        <taxon>Pterygota</taxon>
        <taxon>Neoptera</taxon>
        <taxon>Paraneoptera</taxon>
        <taxon>Hemiptera</taxon>
        <taxon>Heteroptera</taxon>
        <taxon>Panheteroptera</taxon>
        <taxon>Pentatomomorpha</taxon>
        <taxon>Pentatomoidea</taxon>
        <taxon>Pentatomidae</taxon>
        <taxon>Pentatominae</taxon>
        <taxon>Nezara</taxon>
    </lineage>
</organism>
<comment type="subcellular location">
    <subcellularLocation>
        <location evidence="5">Nucleus</location>
    </subcellularLocation>
</comment>
<dbReference type="InterPro" id="IPR001275">
    <property type="entry name" value="DM_DNA-bd"/>
</dbReference>
<feature type="domain" description="DM" evidence="6">
    <location>
        <begin position="17"/>
        <end position="64"/>
    </location>
</feature>
<evidence type="ECO:0000256" key="2">
    <source>
        <dbReference type="ARBA" id="ARBA00022833"/>
    </source>
</evidence>
<keyword evidence="2 5" id="KW-0862">Zinc</keyword>
<keyword evidence="8" id="KW-1185">Reference proteome</keyword>
<evidence type="ECO:0000256" key="4">
    <source>
        <dbReference type="ARBA" id="ARBA00023242"/>
    </source>
</evidence>
<evidence type="ECO:0000256" key="5">
    <source>
        <dbReference type="PROSITE-ProRule" id="PRU00070"/>
    </source>
</evidence>
<reference evidence="7" key="1">
    <citation type="submission" date="2022-01" db="EMBL/GenBank/DDBJ databases">
        <authorList>
            <person name="King R."/>
        </authorList>
    </citation>
    <scope>NUCLEOTIDE SEQUENCE</scope>
</reference>
<keyword evidence="3 5" id="KW-0238">DNA-binding</keyword>
<dbReference type="GO" id="GO:0006355">
    <property type="term" value="P:regulation of DNA-templated transcription"/>
    <property type="evidence" value="ECO:0007669"/>
    <property type="project" value="InterPro"/>
</dbReference>
<feature type="DNA-binding region" description="DM" evidence="5">
    <location>
        <begin position="17"/>
        <end position="64"/>
    </location>
</feature>
<dbReference type="PROSITE" id="PS40000">
    <property type="entry name" value="DM_1"/>
    <property type="match status" value="1"/>
</dbReference>
<proteinExistence type="predicted"/>
<dbReference type="InterPro" id="IPR036407">
    <property type="entry name" value="DM_DNA-bd_sf"/>
</dbReference>
<dbReference type="Gene3D" id="4.10.1040.10">
    <property type="entry name" value="DM DNA-binding domain"/>
    <property type="match status" value="1"/>
</dbReference>
<protein>
    <recommendedName>
        <fullName evidence="6">DM domain-containing protein</fullName>
    </recommendedName>
</protein>
<keyword evidence="4 5" id="KW-0539">Nucleus</keyword>
<dbReference type="Pfam" id="PF00751">
    <property type="entry name" value="DM"/>
    <property type="match status" value="1"/>
</dbReference>
<dbReference type="GO" id="GO:0043565">
    <property type="term" value="F:sequence-specific DNA binding"/>
    <property type="evidence" value="ECO:0007669"/>
    <property type="project" value="InterPro"/>
</dbReference>
<evidence type="ECO:0000256" key="1">
    <source>
        <dbReference type="ARBA" id="ARBA00022723"/>
    </source>
</evidence>
<sequence>MNEHLRKDEEAIKVKYCAKCKNHGRKEEMKGHKRECARRHCSCDKCQGTEKKRAKTRIQVQLRRIKLLNMEKAAKVSHEMKARRFRWAGHVARSNPSGSLNITMNNNKEKEM</sequence>
<evidence type="ECO:0000259" key="6">
    <source>
        <dbReference type="PROSITE" id="PS50809"/>
    </source>
</evidence>
<dbReference type="SMART" id="SM00301">
    <property type="entry name" value="DM"/>
    <property type="match status" value="1"/>
</dbReference>
<evidence type="ECO:0000256" key="3">
    <source>
        <dbReference type="ARBA" id="ARBA00023125"/>
    </source>
</evidence>
<accession>A0A9P0EFC7</accession>
<evidence type="ECO:0000313" key="7">
    <source>
        <dbReference type="EMBL" id="CAH1393919.1"/>
    </source>
</evidence>
<keyword evidence="1 5" id="KW-0479">Metal-binding</keyword>
<dbReference type="Proteomes" id="UP001152798">
    <property type="component" value="Chromosome 2"/>
</dbReference>
<dbReference type="GO" id="GO:0005634">
    <property type="term" value="C:nucleus"/>
    <property type="evidence" value="ECO:0007669"/>
    <property type="project" value="UniProtKB-SubCell"/>
</dbReference>
<dbReference type="EMBL" id="OV725078">
    <property type="protein sequence ID" value="CAH1393919.1"/>
    <property type="molecule type" value="Genomic_DNA"/>
</dbReference>
<dbReference type="OrthoDB" id="5842031at2759"/>
<evidence type="ECO:0000313" key="8">
    <source>
        <dbReference type="Proteomes" id="UP001152798"/>
    </source>
</evidence>
<gene>
    <name evidence="7" type="ORF">NEZAVI_LOCUS4523</name>
</gene>
<name>A0A9P0EFC7_NEZVI</name>
<dbReference type="PROSITE" id="PS50809">
    <property type="entry name" value="DM_2"/>
    <property type="match status" value="1"/>
</dbReference>